<evidence type="ECO:0000313" key="3">
    <source>
        <dbReference type="Proteomes" id="UP000002315"/>
    </source>
</evidence>
<dbReference type="Proteomes" id="UP000002315">
    <property type="component" value="Chromosome"/>
</dbReference>
<sequence length="97" mass="10665">MSNLKDRVREALTKVADPHMGINIVDMGLIENIEIIKDNKTIAKVTIKPTNPACMSAAKMAMDAKQMVENVEGVDKAEIIVTGHLMSDVINEMVNKE</sequence>
<dbReference type="PANTHER" id="PTHR42831:SF1">
    <property type="entry name" value="FE-S PROTEIN MATURATION AUXILIARY FACTOR YITW"/>
    <property type="match status" value="1"/>
</dbReference>
<dbReference type="Gene3D" id="3.30.300.130">
    <property type="entry name" value="Fe-S cluster assembly (FSCA)"/>
    <property type="match status" value="1"/>
</dbReference>
<dbReference type="Pfam" id="PF01883">
    <property type="entry name" value="FeS_assembly_P"/>
    <property type="match status" value="1"/>
</dbReference>
<evidence type="ECO:0000313" key="2">
    <source>
        <dbReference type="EMBL" id="ADP76894.1"/>
    </source>
</evidence>
<keyword evidence="3" id="KW-1185">Reference proteome</keyword>
<dbReference type="PANTHER" id="PTHR42831">
    <property type="entry name" value="FE-S PROTEIN MATURATION AUXILIARY FACTOR YITW"/>
    <property type="match status" value="1"/>
</dbReference>
<organism evidence="2 3">
    <name type="scientific">Methanothermus fervidus (strain ATCC 43054 / DSM 2088 / JCM 10308 / V24 S)</name>
    <dbReference type="NCBI Taxonomy" id="523846"/>
    <lineage>
        <taxon>Archaea</taxon>
        <taxon>Methanobacteriati</taxon>
        <taxon>Methanobacteriota</taxon>
        <taxon>Methanomada group</taxon>
        <taxon>Methanobacteria</taxon>
        <taxon>Methanobacteriales</taxon>
        <taxon>Methanothermaceae</taxon>
        <taxon>Methanothermus</taxon>
    </lineage>
</organism>
<evidence type="ECO:0000259" key="1">
    <source>
        <dbReference type="Pfam" id="PF01883"/>
    </source>
</evidence>
<name>E3GX05_METFV</name>
<dbReference type="AlphaFoldDB" id="E3GX05"/>
<dbReference type="HOGENOM" id="CLU_091588_3_0_2"/>
<dbReference type="EMBL" id="CP002278">
    <property type="protein sequence ID" value="ADP76894.1"/>
    <property type="molecule type" value="Genomic_DNA"/>
</dbReference>
<dbReference type="InterPro" id="IPR002744">
    <property type="entry name" value="MIP18-like"/>
</dbReference>
<accession>E3GX05</accession>
<dbReference type="SUPFAM" id="SSF117916">
    <property type="entry name" value="Fe-S cluster assembly (FSCA) domain-like"/>
    <property type="match status" value="1"/>
</dbReference>
<dbReference type="KEGG" id="mfv:Mfer_0090"/>
<protein>
    <recommendedName>
        <fullName evidence="1">MIP18 family-like domain-containing protein</fullName>
    </recommendedName>
</protein>
<feature type="domain" description="MIP18 family-like" evidence="1">
    <location>
        <begin position="5"/>
        <end position="78"/>
    </location>
</feature>
<dbReference type="InterPro" id="IPR034904">
    <property type="entry name" value="FSCA_dom_sf"/>
</dbReference>
<proteinExistence type="predicted"/>
<dbReference type="OrthoDB" id="371709at2157"/>
<reference evidence="2 3" key="1">
    <citation type="journal article" date="2010" name="Stand. Genomic Sci.">
        <title>Complete genome sequence of Methanothermus fervidus type strain (V24S).</title>
        <authorList>
            <person name="Anderson I."/>
            <person name="Djao O.D."/>
            <person name="Misra M."/>
            <person name="Chertkov O."/>
            <person name="Nolan M."/>
            <person name="Lucas S."/>
            <person name="Lapidus A."/>
            <person name="Del Rio T.G."/>
            <person name="Tice H."/>
            <person name="Cheng J.F."/>
            <person name="Tapia R."/>
            <person name="Han C."/>
            <person name="Goodwin L."/>
            <person name="Pitluck S."/>
            <person name="Liolios K."/>
            <person name="Ivanova N."/>
            <person name="Mavromatis K."/>
            <person name="Mikhailova N."/>
            <person name="Pati A."/>
            <person name="Brambilla E."/>
            <person name="Chen A."/>
            <person name="Palaniappan K."/>
            <person name="Land M."/>
            <person name="Hauser L."/>
            <person name="Chang Y.J."/>
            <person name="Jeffries C.D."/>
            <person name="Sikorski J."/>
            <person name="Spring S."/>
            <person name="Rohde M."/>
            <person name="Eichinger K."/>
            <person name="Huber H."/>
            <person name="Wirth R."/>
            <person name="Goker M."/>
            <person name="Detter J.C."/>
            <person name="Woyke T."/>
            <person name="Bristow J."/>
            <person name="Eisen J.A."/>
            <person name="Markowitz V."/>
            <person name="Hugenholtz P."/>
            <person name="Klenk H.P."/>
            <person name="Kyrpides N.C."/>
        </authorList>
    </citation>
    <scope>NUCLEOTIDE SEQUENCE [LARGE SCALE GENOMIC DNA]</scope>
    <source>
        <strain evidence="3">ATCC 43054 / DSM 2088 / JCM 10308 / V24 S</strain>
    </source>
</reference>
<gene>
    <name evidence="2" type="ordered locus">Mfer_0090</name>
</gene>
<dbReference type="STRING" id="523846.Mfer_0090"/>
<dbReference type="InterPro" id="IPR052339">
    <property type="entry name" value="Fe-S_Maturation_MIP18"/>
</dbReference>